<dbReference type="EC" id="2.3.1.-" evidence="5"/>
<keyword evidence="6" id="KW-1185">Reference proteome</keyword>
<dbReference type="CDD" id="cd04301">
    <property type="entry name" value="NAT_SF"/>
    <property type="match status" value="1"/>
</dbReference>
<dbReference type="InterPro" id="IPR000182">
    <property type="entry name" value="GNAT_dom"/>
</dbReference>
<name>A0ABY5P0B2_9ENTE</name>
<organism evidence="5 6">
    <name type="scientific">Vagococcus luciliae</name>
    <dbReference type="NCBI Taxonomy" id="2920380"/>
    <lineage>
        <taxon>Bacteria</taxon>
        <taxon>Bacillati</taxon>
        <taxon>Bacillota</taxon>
        <taxon>Bacilli</taxon>
        <taxon>Lactobacillales</taxon>
        <taxon>Enterococcaceae</taxon>
        <taxon>Vagococcus</taxon>
    </lineage>
</organism>
<dbReference type="Gene3D" id="3.40.630.30">
    <property type="match status" value="1"/>
</dbReference>
<gene>
    <name evidence="5" type="primary">ydaF</name>
    <name evidence="5" type="ORF">G314FT_14100</name>
</gene>
<dbReference type="RefSeq" id="WP_257699906.1">
    <property type="nucleotide sequence ID" value="NZ_CP102451.1"/>
</dbReference>
<comment type="similarity">
    <text evidence="3">Belongs to the acetyltransferase family. RimJ subfamily.</text>
</comment>
<dbReference type="InterPro" id="IPR016181">
    <property type="entry name" value="Acyl_CoA_acyltransferase"/>
</dbReference>
<reference evidence="5" key="1">
    <citation type="submission" date="2022-08" db="EMBL/GenBank/DDBJ databases">
        <title>Genome sequence of Vagococcus luciliae DSM 112651.</title>
        <authorList>
            <person name="Juan G."/>
            <person name="Anja P."/>
            <person name="Rolf D."/>
            <person name="Kampfer P."/>
            <person name="Vilcinskas A."/>
        </authorList>
    </citation>
    <scope>NUCLEOTIDE SEQUENCE</scope>
    <source>
        <strain evidence="5">G314FT</strain>
    </source>
</reference>
<evidence type="ECO:0000313" key="5">
    <source>
        <dbReference type="EMBL" id="UUV99249.1"/>
    </source>
</evidence>
<dbReference type="Proteomes" id="UP001058273">
    <property type="component" value="Chromosome"/>
</dbReference>
<dbReference type="Pfam" id="PF13302">
    <property type="entry name" value="Acetyltransf_3"/>
    <property type="match status" value="1"/>
</dbReference>
<dbReference type="InterPro" id="IPR051531">
    <property type="entry name" value="N-acetyltransferase"/>
</dbReference>
<keyword evidence="1 5" id="KW-0808">Transferase</keyword>
<dbReference type="EMBL" id="CP102451">
    <property type="protein sequence ID" value="UUV99249.1"/>
    <property type="molecule type" value="Genomic_DNA"/>
</dbReference>
<feature type="domain" description="N-acetyltransferase" evidence="4">
    <location>
        <begin position="27"/>
        <end position="174"/>
    </location>
</feature>
<proteinExistence type="inferred from homology"/>
<evidence type="ECO:0000256" key="3">
    <source>
        <dbReference type="ARBA" id="ARBA00038502"/>
    </source>
</evidence>
<dbReference type="PROSITE" id="PS51186">
    <property type="entry name" value="GNAT"/>
    <property type="match status" value="1"/>
</dbReference>
<evidence type="ECO:0000313" key="6">
    <source>
        <dbReference type="Proteomes" id="UP001058273"/>
    </source>
</evidence>
<evidence type="ECO:0000259" key="4">
    <source>
        <dbReference type="PROSITE" id="PS51186"/>
    </source>
</evidence>
<dbReference type="SUPFAM" id="SSF55729">
    <property type="entry name" value="Acyl-CoA N-acyltransferases (Nat)"/>
    <property type="match status" value="1"/>
</dbReference>
<keyword evidence="2 5" id="KW-0012">Acyltransferase</keyword>
<protein>
    <submittedName>
        <fullName evidence="5">Ribosomal N-acetyltransferase YdaF</fullName>
        <ecNumber evidence="5">2.3.1.-</ecNumber>
    </submittedName>
</protein>
<evidence type="ECO:0000256" key="1">
    <source>
        <dbReference type="ARBA" id="ARBA00022679"/>
    </source>
</evidence>
<evidence type="ECO:0000256" key="2">
    <source>
        <dbReference type="ARBA" id="ARBA00023315"/>
    </source>
</evidence>
<reference evidence="5" key="2">
    <citation type="submission" date="2022-08" db="EMBL/GenBank/DDBJ databases">
        <authorList>
            <person name="Poehlein A."/>
            <person name="Guzman J."/>
            <person name="Daniel R."/>
            <person name="Vilcinskas A."/>
        </authorList>
    </citation>
    <scope>NUCLEOTIDE SEQUENCE</scope>
    <source>
        <strain evidence="5">G314FT</strain>
    </source>
</reference>
<accession>A0ABY5P0B2</accession>
<dbReference type="PANTHER" id="PTHR43792:SF8">
    <property type="entry name" value="[RIBOSOMAL PROTEIN US5]-ALANINE N-ACETYLTRANSFERASE"/>
    <property type="match status" value="1"/>
</dbReference>
<dbReference type="GO" id="GO:0016746">
    <property type="term" value="F:acyltransferase activity"/>
    <property type="evidence" value="ECO:0007669"/>
    <property type="project" value="UniProtKB-KW"/>
</dbReference>
<sequence>MFYFKLPVNSSIDLVKPDIHMAEEFFLLIRKNQKHLETFLDFVALTNVVKDSEHFITHSIKQESEQKELVLFIITNTKIIGCIDLHNINKTHKKAEIGYWLDSDYTGKGIMSDCVNCLIDIAFTNLDLNKLVILAEETNVASNQVAKKVGFHLDGIEREDIFRQNHFVNLNKYSLLKSEYLNTKKD</sequence>
<dbReference type="PANTHER" id="PTHR43792">
    <property type="entry name" value="GNAT FAMILY, PUTATIVE (AFU_ORTHOLOGUE AFUA_3G00765)-RELATED-RELATED"/>
    <property type="match status" value="1"/>
</dbReference>